<sequence length="178" mass="19724">MRPEDLPPGERFTVVRLSEGYDIAEVDAFVDRIRATLGTTLSDDEVRQVQFTAVRLRAGYDMRSVDEYLDDVIARLSVAPTPPAVAEPPSSSPPSAAERAALLAVAGRERGSRFARPRFGRGYHPDQVDAFVDEVRGTLATTLTRAEVANTHFDLVWRGYDPREVDAWLVAVEDHTRG</sequence>
<dbReference type="InterPro" id="IPR019933">
    <property type="entry name" value="DivIVA_domain"/>
</dbReference>
<accession>A0A7W9GTG6</accession>
<dbReference type="Proteomes" id="UP000542813">
    <property type="component" value="Unassembled WGS sequence"/>
</dbReference>
<keyword evidence="5" id="KW-0132">Cell division</keyword>
<evidence type="ECO:0000256" key="8">
    <source>
        <dbReference type="ARBA" id="ARBA00031737"/>
    </source>
</evidence>
<keyword evidence="10" id="KW-1185">Reference proteome</keyword>
<dbReference type="PANTHER" id="PTHR35794">
    <property type="entry name" value="CELL DIVISION PROTEIN DIVIVA"/>
    <property type="match status" value="1"/>
</dbReference>
<dbReference type="AlphaFoldDB" id="A0A7W9GTG6"/>
<evidence type="ECO:0000256" key="4">
    <source>
        <dbReference type="ARBA" id="ARBA00022490"/>
    </source>
</evidence>
<reference evidence="9 10" key="1">
    <citation type="submission" date="2020-08" db="EMBL/GenBank/DDBJ databases">
        <title>Sequencing the genomes of 1000 actinobacteria strains.</title>
        <authorList>
            <person name="Klenk H.-P."/>
        </authorList>
    </citation>
    <scope>NUCLEOTIDE SEQUENCE [LARGE SCALE GENOMIC DNA]</scope>
    <source>
        <strain evidence="9 10">DSM 102122</strain>
    </source>
</reference>
<protein>
    <recommendedName>
        <fullName evidence="3">Cell wall synthesis protein Wag31</fullName>
    </recommendedName>
    <alternativeName>
        <fullName evidence="8">Antigen 84</fullName>
    </alternativeName>
</protein>
<evidence type="ECO:0000313" key="10">
    <source>
        <dbReference type="Proteomes" id="UP000542813"/>
    </source>
</evidence>
<evidence type="ECO:0000256" key="1">
    <source>
        <dbReference type="ARBA" id="ARBA00004496"/>
    </source>
</evidence>
<keyword evidence="6" id="KW-0175">Coiled coil</keyword>
<comment type="subcellular location">
    <subcellularLocation>
        <location evidence="1">Cytoplasm</location>
    </subcellularLocation>
</comment>
<dbReference type="EMBL" id="JACHMM010000001">
    <property type="protein sequence ID" value="MBB5789451.1"/>
    <property type="molecule type" value="Genomic_DNA"/>
</dbReference>
<proteinExistence type="inferred from homology"/>
<evidence type="ECO:0000256" key="7">
    <source>
        <dbReference type="ARBA" id="ARBA00023306"/>
    </source>
</evidence>
<comment type="caution">
    <text evidence="9">The sequence shown here is derived from an EMBL/GenBank/DDBJ whole genome shotgun (WGS) entry which is preliminary data.</text>
</comment>
<dbReference type="NCBIfam" id="TIGR03544">
    <property type="entry name" value="DivI1A_domain"/>
    <property type="match status" value="4"/>
</dbReference>
<comment type="similarity">
    <text evidence="2">Belongs to the DivIVA family.</text>
</comment>
<dbReference type="Gene3D" id="6.10.250.660">
    <property type="match status" value="3"/>
</dbReference>
<dbReference type="PANTHER" id="PTHR35794:SF2">
    <property type="entry name" value="CELL DIVISION PROTEIN DIVIVA"/>
    <property type="match status" value="1"/>
</dbReference>
<gene>
    <name evidence="9" type="ORF">HD601_004026</name>
</gene>
<organism evidence="9 10">
    <name type="scientific">Jiangella mangrovi</name>
    <dbReference type="NCBI Taxonomy" id="1524084"/>
    <lineage>
        <taxon>Bacteria</taxon>
        <taxon>Bacillati</taxon>
        <taxon>Actinomycetota</taxon>
        <taxon>Actinomycetes</taxon>
        <taxon>Jiangellales</taxon>
        <taxon>Jiangellaceae</taxon>
        <taxon>Jiangella</taxon>
    </lineage>
</organism>
<evidence type="ECO:0000256" key="2">
    <source>
        <dbReference type="ARBA" id="ARBA00009008"/>
    </source>
</evidence>
<dbReference type="RefSeq" id="WP_184824835.1">
    <property type="nucleotide sequence ID" value="NZ_JACHMM010000001.1"/>
</dbReference>
<keyword evidence="4" id="KW-0963">Cytoplasm</keyword>
<dbReference type="InterPro" id="IPR007793">
    <property type="entry name" value="DivIVA_fam"/>
</dbReference>
<dbReference type="GO" id="GO:0051301">
    <property type="term" value="P:cell division"/>
    <property type="evidence" value="ECO:0007669"/>
    <property type="project" value="UniProtKB-KW"/>
</dbReference>
<evidence type="ECO:0000256" key="5">
    <source>
        <dbReference type="ARBA" id="ARBA00022618"/>
    </source>
</evidence>
<dbReference type="GO" id="GO:0005737">
    <property type="term" value="C:cytoplasm"/>
    <property type="evidence" value="ECO:0007669"/>
    <property type="project" value="UniProtKB-SubCell"/>
</dbReference>
<evidence type="ECO:0000313" key="9">
    <source>
        <dbReference type="EMBL" id="MBB5789451.1"/>
    </source>
</evidence>
<keyword evidence="7" id="KW-0131">Cell cycle</keyword>
<evidence type="ECO:0000256" key="6">
    <source>
        <dbReference type="ARBA" id="ARBA00023054"/>
    </source>
</evidence>
<evidence type="ECO:0000256" key="3">
    <source>
        <dbReference type="ARBA" id="ARBA00018787"/>
    </source>
</evidence>
<name>A0A7W9GTG6_9ACTN</name>